<sequence>MEREANDETYLQDLESRVVGATSEEDKANAVVQGLRKELTRARDNESSCEEYISTLEERLAEAEHDHELMQREIDRLEHVVERQRSIGKLDNLLYELDNIRRNDSKASNNESRVNGHSKQESHSHRSFHEDDPPEVESGAQDEARELGVESHAATQGLDRAVAAAEHAASQAERVLRPEATRSASQTPQSPAQARFVADKLETVTQELFDLRMEHETTVSDYDELARKYQVA</sequence>
<evidence type="ECO:0000313" key="1">
    <source>
        <dbReference type="EMBL" id="KAK3069005.1"/>
    </source>
</evidence>
<protein>
    <submittedName>
        <fullName evidence="1">Uncharacterized protein</fullName>
    </submittedName>
</protein>
<accession>A0ACC3DFR8</accession>
<name>A0ACC3DFR8_9PEZI</name>
<evidence type="ECO:0000313" key="2">
    <source>
        <dbReference type="Proteomes" id="UP001186974"/>
    </source>
</evidence>
<comment type="caution">
    <text evidence="1">The sequence shown here is derived from an EMBL/GenBank/DDBJ whole genome shotgun (WGS) entry which is preliminary data.</text>
</comment>
<proteinExistence type="predicted"/>
<dbReference type="Proteomes" id="UP001186974">
    <property type="component" value="Unassembled WGS sequence"/>
</dbReference>
<organism evidence="1 2">
    <name type="scientific">Coniosporium uncinatum</name>
    <dbReference type="NCBI Taxonomy" id="93489"/>
    <lineage>
        <taxon>Eukaryota</taxon>
        <taxon>Fungi</taxon>
        <taxon>Dikarya</taxon>
        <taxon>Ascomycota</taxon>
        <taxon>Pezizomycotina</taxon>
        <taxon>Dothideomycetes</taxon>
        <taxon>Dothideomycetes incertae sedis</taxon>
        <taxon>Coniosporium</taxon>
    </lineage>
</organism>
<reference evidence="1" key="1">
    <citation type="submission" date="2024-09" db="EMBL/GenBank/DDBJ databases">
        <title>Black Yeasts Isolated from many extreme environments.</title>
        <authorList>
            <person name="Coleine C."/>
            <person name="Stajich J.E."/>
            <person name="Selbmann L."/>
        </authorList>
    </citation>
    <scope>NUCLEOTIDE SEQUENCE</scope>
    <source>
        <strain evidence="1">CCFEE 5737</strain>
    </source>
</reference>
<feature type="non-terminal residue" evidence="1">
    <location>
        <position position="232"/>
    </location>
</feature>
<dbReference type="EMBL" id="JAWDJW010005184">
    <property type="protein sequence ID" value="KAK3069005.1"/>
    <property type="molecule type" value="Genomic_DNA"/>
</dbReference>
<keyword evidence="2" id="KW-1185">Reference proteome</keyword>
<gene>
    <name evidence="1" type="ORF">LTS18_000453</name>
</gene>